<dbReference type="EMBL" id="LAZR01023380">
    <property type="protein sequence ID" value="KKL78680.1"/>
    <property type="molecule type" value="Genomic_DNA"/>
</dbReference>
<evidence type="ECO:0000313" key="1">
    <source>
        <dbReference type="EMBL" id="KKL78680.1"/>
    </source>
</evidence>
<gene>
    <name evidence="1" type="ORF">LCGC14_2022420</name>
</gene>
<dbReference type="Gene3D" id="2.60.120.260">
    <property type="entry name" value="Galactose-binding domain-like"/>
    <property type="match status" value="1"/>
</dbReference>
<sequence>MPQPVISQTRTQIREQIGRNLGSDIFQLVEATSTIDTASLIATYSLAKGGDNEYSGRQVVLVTKVGSIVLGEKSWISSFSAATFDATVAPVFTASITDGDIFEMWQGVTYEEINDAIDRAIMRIADDALQTHQIVTVVTQESILEYGLDSSYKALLGIDYVKRTGIDHLIEDCDAVWSELVDGDVTATADTAIKKEGNASLKLVVAAGTGAGDILATEAIGELDLSDSDTLEVWIYSTVALDAGDIQVLLDDTAQCASPVESLDVPATTAATWTRHLISLANPASDTAVISVGIKMVTDKGAFTLYVDDIRAVLAGSREFVELHRDHWDVVRDSTNKLRFTPTGLGLVGTNTLLRQNGLKLPSLMTADTSTSEVDPEWVIEQVTADLLRSNALASQLDIEARRLKADDHQKIADGMKPSVTTKFSVVPRWV</sequence>
<accession>A0A0F9HAE2</accession>
<proteinExistence type="predicted"/>
<organism evidence="1">
    <name type="scientific">marine sediment metagenome</name>
    <dbReference type="NCBI Taxonomy" id="412755"/>
    <lineage>
        <taxon>unclassified sequences</taxon>
        <taxon>metagenomes</taxon>
        <taxon>ecological metagenomes</taxon>
    </lineage>
</organism>
<name>A0A0F9HAE2_9ZZZZ</name>
<dbReference type="AlphaFoldDB" id="A0A0F9HAE2"/>
<protein>
    <submittedName>
        <fullName evidence="1">Uncharacterized protein</fullName>
    </submittedName>
</protein>
<comment type="caution">
    <text evidence="1">The sequence shown here is derived from an EMBL/GenBank/DDBJ whole genome shotgun (WGS) entry which is preliminary data.</text>
</comment>
<reference evidence="1" key="1">
    <citation type="journal article" date="2015" name="Nature">
        <title>Complex archaea that bridge the gap between prokaryotes and eukaryotes.</title>
        <authorList>
            <person name="Spang A."/>
            <person name="Saw J.H."/>
            <person name="Jorgensen S.L."/>
            <person name="Zaremba-Niedzwiedzka K."/>
            <person name="Martijn J."/>
            <person name="Lind A.E."/>
            <person name="van Eijk R."/>
            <person name="Schleper C."/>
            <person name="Guy L."/>
            <person name="Ettema T.J."/>
        </authorList>
    </citation>
    <scope>NUCLEOTIDE SEQUENCE</scope>
</reference>